<comment type="caution">
    <text evidence="1">The sequence shown here is derived from an EMBL/GenBank/DDBJ whole genome shotgun (WGS) entry which is preliminary data.</text>
</comment>
<dbReference type="EMBL" id="BMDU01000004">
    <property type="protein sequence ID" value="GFZ91533.1"/>
    <property type="molecule type" value="Genomic_DNA"/>
</dbReference>
<dbReference type="Proteomes" id="UP000628109">
    <property type="component" value="Unassembled WGS sequence"/>
</dbReference>
<keyword evidence="2" id="KW-1185">Reference proteome</keyword>
<sequence>MTLHETTIDRSCGISGCEADWLSSRRHEVEDDIVAFNDFAMAQGWGDGLPLIPPTQQRVQDFLIAGGRFPDELIAVLPPLRAECTVEKIAINAVMAGCTGDAMPLLCAAIEAMADPRFDLAGLNATTGSVVPAMIVNGSIRNRLDIPCQAGCLGGVAGRAVAIGRAIRLIMRNVAGQSIGSTSQSVYGTPGRVAGIVFGEWEERSPWAPLAERRGVGGDAVTVYGAMGTANICDVVANSADGFLDMIAKSMAYPGANGFLPSSAFAETLCVINPIWAEVIAKAYPRIEDVQAYIWDRCALPIDWFRPEYRDPIGNLGRIKPDGRVHLVPTPDDVLVMVAGGEGGLHAAMLHSWGTCLTVTRPVETA</sequence>
<reference evidence="2" key="1">
    <citation type="journal article" date="2019" name="Int. J. Syst. Evol. Microbiol.">
        <title>The Global Catalogue of Microorganisms (GCM) 10K type strain sequencing project: providing services to taxonomists for standard genome sequencing and annotation.</title>
        <authorList>
            <consortium name="The Broad Institute Genomics Platform"/>
            <consortium name="The Broad Institute Genome Sequencing Center for Infectious Disease"/>
            <person name="Wu L."/>
            <person name="Ma J."/>
        </authorList>
    </citation>
    <scope>NUCLEOTIDE SEQUENCE [LARGE SCALE GENOMIC DNA]</scope>
    <source>
        <strain evidence="2">CCM 7327</strain>
    </source>
</reference>
<evidence type="ECO:0000313" key="2">
    <source>
        <dbReference type="Proteomes" id="UP000628109"/>
    </source>
</evidence>
<organism evidence="1 2">
    <name type="scientific">Sphingobium fuliginis (strain ATCC 27551)</name>
    <dbReference type="NCBI Taxonomy" id="336203"/>
    <lineage>
        <taxon>Bacteria</taxon>
        <taxon>Pseudomonadati</taxon>
        <taxon>Pseudomonadota</taxon>
        <taxon>Alphaproteobacteria</taxon>
        <taxon>Sphingomonadales</taxon>
        <taxon>Sphingomonadaceae</taxon>
        <taxon>Sphingobium</taxon>
    </lineage>
</organism>
<protein>
    <submittedName>
        <fullName evidence="1">Uncharacterized protein</fullName>
    </submittedName>
</protein>
<evidence type="ECO:0000313" key="1">
    <source>
        <dbReference type="EMBL" id="GFZ91533.1"/>
    </source>
</evidence>
<proteinExistence type="predicted"/>
<dbReference type="RefSeq" id="WP_226870233.1">
    <property type="nucleotide sequence ID" value="NZ_BATN01000022.1"/>
</dbReference>
<name>A0ABQ1EYQ6_SPHSA</name>
<accession>A0ABQ1EYQ6</accession>
<gene>
    <name evidence="1" type="ORF">GCM10019071_22100</name>
</gene>